<dbReference type="EMBL" id="JBHSWJ010000002">
    <property type="protein sequence ID" value="MFC6713365.1"/>
    <property type="molecule type" value="Genomic_DNA"/>
</dbReference>
<name>A0ABW2AQJ8_9MICO</name>
<reference evidence="2" key="1">
    <citation type="journal article" date="2019" name="Int. J. Syst. Evol. Microbiol.">
        <title>The Global Catalogue of Microorganisms (GCM) 10K type strain sequencing project: providing services to taxonomists for standard genome sequencing and annotation.</title>
        <authorList>
            <consortium name="The Broad Institute Genomics Platform"/>
            <consortium name="The Broad Institute Genome Sequencing Center for Infectious Disease"/>
            <person name="Wu L."/>
            <person name="Ma J."/>
        </authorList>
    </citation>
    <scope>NUCLEOTIDE SEQUENCE [LARGE SCALE GENOMIC DNA]</scope>
    <source>
        <strain evidence="2">NBRC 106593</strain>
    </source>
</reference>
<proteinExistence type="predicted"/>
<evidence type="ECO:0000313" key="2">
    <source>
        <dbReference type="Proteomes" id="UP001596356"/>
    </source>
</evidence>
<protein>
    <recommendedName>
        <fullName evidence="3">MmcQ/YjbR family DNA-binding protein</fullName>
    </recommendedName>
</protein>
<sequence length="98" mass="11071">MRSANQSDIDQLADEGRSWPEGTTIAVRVASIDERAALIDEDPAVFFTIPHFRSWPSVLLVLDRIDPERLEEVLLDGWILRVPKKVSAAWLSEHGYDA</sequence>
<gene>
    <name evidence="1" type="ORF">ACFQBT_05710</name>
</gene>
<evidence type="ECO:0008006" key="3">
    <source>
        <dbReference type="Google" id="ProtNLM"/>
    </source>
</evidence>
<keyword evidence="2" id="KW-1185">Reference proteome</keyword>
<comment type="caution">
    <text evidence="1">The sequence shown here is derived from an EMBL/GenBank/DDBJ whole genome shotgun (WGS) entry which is preliminary data.</text>
</comment>
<evidence type="ECO:0000313" key="1">
    <source>
        <dbReference type="EMBL" id="MFC6713365.1"/>
    </source>
</evidence>
<organism evidence="1 2">
    <name type="scientific">Branchiibius cervicis</name>
    <dbReference type="NCBI Taxonomy" id="908252"/>
    <lineage>
        <taxon>Bacteria</taxon>
        <taxon>Bacillati</taxon>
        <taxon>Actinomycetota</taxon>
        <taxon>Actinomycetes</taxon>
        <taxon>Micrococcales</taxon>
        <taxon>Dermacoccaceae</taxon>
        <taxon>Branchiibius</taxon>
    </lineage>
</organism>
<dbReference type="Proteomes" id="UP001596356">
    <property type="component" value="Unassembled WGS sequence"/>
</dbReference>
<accession>A0ABW2AQJ8</accession>
<dbReference type="RefSeq" id="WP_377821057.1">
    <property type="nucleotide sequence ID" value="NZ_JBHSWJ010000002.1"/>
</dbReference>